<evidence type="ECO:0000313" key="2">
    <source>
        <dbReference type="EMBL" id="CCM62780.1"/>
    </source>
</evidence>
<dbReference type="Gene3D" id="3.40.960.10">
    <property type="entry name" value="VSR Endonuclease"/>
    <property type="match status" value="1"/>
</dbReference>
<reference evidence="2 3" key="1">
    <citation type="journal article" date="2013" name="ISME J.">
        <title>Metabolic model for the filamentous 'Candidatus Microthrix parvicella' based on genomic and metagenomic analyses.</title>
        <authorList>
            <person name="Jon McIlroy S."/>
            <person name="Kristiansen R."/>
            <person name="Albertsen M."/>
            <person name="Michael Karst S."/>
            <person name="Rossetti S."/>
            <person name="Lund Nielsen J."/>
            <person name="Tandoi V."/>
            <person name="James Seviour R."/>
            <person name="Nielsen P.H."/>
        </authorList>
    </citation>
    <scope>NUCLEOTIDE SEQUENCE [LARGE SCALE GENOMIC DNA]</scope>
    <source>
        <strain evidence="2 3">RN1</strain>
    </source>
</reference>
<evidence type="ECO:0000259" key="1">
    <source>
        <dbReference type="Pfam" id="PF13338"/>
    </source>
</evidence>
<organism evidence="2 3">
    <name type="scientific">Candidatus Neomicrothrix parvicella RN1</name>
    <dbReference type="NCBI Taxonomy" id="1229780"/>
    <lineage>
        <taxon>Bacteria</taxon>
        <taxon>Bacillati</taxon>
        <taxon>Actinomycetota</taxon>
        <taxon>Acidimicrobiia</taxon>
        <taxon>Acidimicrobiales</taxon>
        <taxon>Microthrixaceae</taxon>
        <taxon>Candidatus Neomicrothrix</taxon>
    </lineage>
</organism>
<dbReference type="eggNOG" id="COG2852">
    <property type="taxonomic scope" value="Bacteria"/>
</dbReference>
<comment type="caution">
    <text evidence="2">The sequence shown here is derived from an EMBL/GenBank/DDBJ whole genome shotgun (WGS) entry which is preliminary data.</text>
</comment>
<dbReference type="HOGENOM" id="CLU_079862_0_0_11"/>
<dbReference type="STRING" id="1229780.BN381_130338"/>
<accession>R4YXB2</accession>
<dbReference type="Pfam" id="PF13338">
    <property type="entry name" value="AbiEi_4"/>
    <property type="match status" value="1"/>
</dbReference>
<dbReference type="InterPro" id="IPR025159">
    <property type="entry name" value="AbiEi_N"/>
</dbReference>
<evidence type="ECO:0000313" key="3">
    <source>
        <dbReference type="Proteomes" id="UP000018291"/>
    </source>
</evidence>
<proteinExistence type="predicted"/>
<dbReference type="Proteomes" id="UP000018291">
    <property type="component" value="Unassembled WGS sequence"/>
</dbReference>
<protein>
    <recommendedName>
        <fullName evidence="1">AbiEi antitoxin N-terminal domain-containing protein</fullName>
    </recommendedName>
</protein>
<feature type="domain" description="AbiEi antitoxin N-terminal" evidence="1">
    <location>
        <begin position="19"/>
        <end position="65"/>
    </location>
</feature>
<gene>
    <name evidence="2" type="ORF">BN381_130338</name>
</gene>
<dbReference type="EMBL" id="CANL01000005">
    <property type="protein sequence ID" value="CCM62780.1"/>
    <property type="molecule type" value="Genomic_DNA"/>
</dbReference>
<name>R4YXB2_9ACTN</name>
<dbReference type="AlphaFoldDB" id="R4YXB2"/>
<keyword evidence="3" id="KW-1185">Reference proteome</keyword>
<sequence>MTISAAFRTVGSMNVSTVVDDLASNQGGVVARHQLLDSGIAPSTLRRSIERGALEVVCRGVFRLPGSPRSEEQRLWAAHLRVGSESVVAHGSAARLWGLKSIEQCRPTLVVPHRLSPRVGSGMIVHRTRRLDEPDIGDVNGLPVTQPARTLVDLSAETGKARLTAALEEAHYNKLVGYLEVGRTLLRLGEPGRRGAVLLGELLDARTSGRNLEQSVLERLLSELFEAAGITEVIRQNPLQSHGGVDGLVDAFLPRGAVIAEGDGRRWHSRCADMVKDRQRDLAAAEVGIQTVRFMHEQLTSDLAGCAAQLRNTVELRASQGLGMNATGNRLGR</sequence>